<comment type="caution">
    <text evidence="3">The sequence shown here is derived from an EMBL/GenBank/DDBJ whole genome shotgun (WGS) entry which is preliminary data.</text>
</comment>
<dbReference type="Proteomes" id="UP001597083">
    <property type="component" value="Unassembled WGS sequence"/>
</dbReference>
<evidence type="ECO:0000256" key="1">
    <source>
        <dbReference type="ARBA" id="ARBA00022527"/>
    </source>
</evidence>
<protein>
    <submittedName>
        <fullName evidence="3">ATP-binding protein</fullName>
    </submittedName>
</protein>
<dbReference type="InterPro" id="IPR003594">
    <property type="entry name" value="HATPase_dom"/>
</dbReference>
<proteinExistence type="predicted"/>
<dbReference type="Gene3D" id="3.30.565.10">
    <property type="entry name" value="Histidine kinase-like ATPase, C-terminal domain"/>
    <property type="match status" value="1"/>
</dbReference>
<dbReference type="EMBL" id="JBHTIR010004176">
    <property type="protein sequence ID" value="MFD0856582.1"/>
    <property type="molecule type" value="Genomic_DNA"/>
</dbReference>
<dbReference type="InterPro" id="IPR050267">
    <property type="entry name" value="Anti-sigma-factor_SerPK"/>
</dbReference>
<evidence type="ECO:0000259" key="2">
    <source>
        <dbReference type="Pfam" id="PF13581"/>
    </source>
</evidence>
<dbReference type="PANTHER" id="PTHR35526">
    <property type="entry name" value="ANTI-SIGMA-F FACTOR RSBW-RELATED"/>
    <property type="match status" value="1"/>
</dbReference>
<keyword evidence="1" id="KW-0723">Serine/threonine-protein kinase</keyword>
<organism evidence="3 4">
    <name type="scientific">Actinomadura adrarensis</name>
    <dbReference type="NCBI Taxonomy" id="1819600"/>
    <lineage>
        <taxon>Bacteria</taxon>
        <taxon>Bacillati</taxon>
        <taxon>Actinomycetota</taxon>
        <taxon>Actinomycetes</taxon>
        <taxon>Streptosporangiales</taxon>
        <taxon>Thermomonosporaceae</taxon>
        <taxon>Actinomadura</taxon>
    </lineage>
</organism>
<evidence type="ECO:0000313" key="4">
    <source>
        <dbReference type="Proteomes" id="UP001597083"/>
    </source>
</evidence>
<sequence length="129" mass="14539">MDESTHGEIVIKRHLEAVAEVRRFVRLTLGRWEMEDYVPCLVASELVTNAIRYATSGDDEVTVRLERAEDGALWLEVQDSTCEMPRIQRQEPTSESGRGLFVIDHVTRCWGVRPLAGNAGKIVFAIVDP</sequence>
<dbReference type="Pfam" id="PF13581">
    <property type="entry name" value="HATPase_c_2"/>
    <property type="match status" value="1"/>
</dbReference>
<keyword evidence="4" id="KW-1185">Reference proteome</keyword>
<keyword evidence="1" id="KW-0418">Kinase</keyword>
<dbReference type="SUPFAM" id="SSF55874">
    <property type="entry name" value="ATPase domain of HSP90 chaperone/DNA topoisomerase II/histidine kinase"/>
    <property type="match status" value="1"/>
</dbReference>
<dbReference type="CDD" id="cd16936">
    <property type="entry name" value="HATPase_RsbW-like"/>
    <property type="match status" value="1"/>
</dbReference>
<gene>
    <name evidence="3" type="ORF">ACFQ07_30400</name>
</gene>
<keyword evidence="3" id="KW-0547">Nucleotide-binding</keyword>
<dbReference type="GO" id="GO:0005524">
    <property type="term" value="F:ATP binding"/>
    <property type="evidence" value="ECO:0007669"/>
    <property type="project" value="UniProtKB-KW"/>
</dbReference>
<feature type="domain" description="Histidine kinase/HSP90-like ATPase" evidence="2">
    <location>
        <begin position="14"/>
        <end position="106"/>
    </location>
</feature>
<dbReference type="InterPro" id="IPR036890">
    <property type="entry name" value="HATPase_C_sf"/>
</dbReference>
<accession>A0ABW3CRY0</accession>
<evidence type="ECO:0000313" key="3">
    <source>
        <dbReference type="EMBL" id="MFD0856582.1"/>
    </source>
</evidence>
<keyword evidence="3" id="KW-0067">ATP-binding</keyword>
<name>A0ABW3CRY0_9ACTN</name>
<dbReference type="PANTHER" id="PTHR35526:SF3">
    <property type="entry name" value="ANTI-SIGMA-F FACTOR RSBW"/>
    <property type="match status" value="1"/>
</dbReference>
<reference evidence="4" key="1">
    <citation type="journal article" date="2019" name="Int. J. Syst. Evol. Microbiol.">
        <title>The Global Catalogue of Microorganisms (GCM) 10K type strain sequencing project: providing services to taxonomists for standard genome sequencing and annotation.</title>
        <authorList>
            <consortium name="The Broad Institute Genomics Platform"/>
            <consortium name="The Broad Institute Genome Sequencing Center for Infectious Disease"/>
            <person name="Wu L."/>
            <person name="Ma J."/>
        </authorList>
    </citation>
    <scope>NUCLEOTIDE SEQUENCE [LARGE SCALE GENOMIC DNA]</scope>
    <source>
        <strain evidence="4">JCM 31696</strain>
    </source>
</reference>
<keyword evidence="1" id="KW-0808">Transferase</keyword>